<dbReference type="Pfam" id="PF04082">
    <property type="entry name" value="Fungal_trans"/>
    <property type="match status" value="1"/>
</dbReference>
<dbReference type="OrthoDB" id="2123952at2759"/>
<dbReference type="HOGENOM" id="CLU_400143_0_0_1"/>
<name>W3XEB4_PESFW</name>
<dbReference type="CDD" id="cd12148">
    <property type="entry name" value="fungal_TF_MHR"/>
    <property type="match status" value="1"/>
</dbReference>
<feature type="compositionally biased region" description="Polar residues" evidence="2">
    <location>
        <begin position="74"/>
        <end position="84"/>
    </location>
</feature>
<gene>
    <name evidence="4" type="ORF">PFICI_02468</name>
</gene>
<reference evidence="5" key="1">
    <citation type="journal article" date="2015" name="BMC Genomics">
        <title>Genomic and transcriptomic analysis of the endophytic fungus Pestalotiopsis fici reveals its lifestyle and high potential for synthesis of natural products.</title>
        <authorList>
            <person name="Wang X."/>
            <person name="Zhang X."/>
            <person name="Liu L."/>
            <person name="Xiang M."/>
            <person name="Wang W."/>
            <person name="Sun X."/>
            <person name="Che Y."/>
            <person name="Guo L."/>
            <person name="Liu G."/>
            <person name="Guo L."/>
            <person name="Wang C."/>
            <person name="Yin W.B."/>
            <person name="Stadler M."/>
            <person name="Zhang X."/>
            <person name="Liu X."/>
        </authorList>
    </citation>
    <scope>NUCLEOTIDE SEQUENCE [LARGE SCALE GENOMIC DNA]</scope>
    <source>
        <strain evidence="5">W106-1 / CGMCC3.15140</strain>
    </source>
</reference>
<dbReference type="Proteomes" id="UP000030651">
    <property type="component" value="Unassembled WGS sequence"/>
</dbReference>
<dbReference type="PANTHER" id="PTHR46910:SF18">
    <property type="entry name" value="ZN(II)2CYS6 TRANSCRIPTION FACTOR (EUROFUNG)"/>
    <property type="match status" value="1"/>
</dbReference>
<sequence>MSSNAEVNVNALDRDLSSTAVTGSDGSRRKRNIPPVRGSRRAEPPPPTAINHGQSVQQPSPRSMDHMAADPSVGTPSGPSLASRSIRANNDEANVNSPGLSHGYSLYEDSIKPDVIEGLVEVFHHTIYPIRPYFHWPTFQSQIRQQLYRSDWGIFVVTMAVCALTAGRLYSGVPGPSHLDHVRSRVDALSSECYAAAVKALPRDMATATDYCQAMRANAILASVCLQNGQLKSTIAHLGDYTTLSIMHGFYAEANWPAGLTEIEKQERRRLFWGVYQQDQYLATNFGLPSRQREAKTTVLYPAEVFDDEDISATFVRLRPDRVSFLRGWNYCTDLYRLYENMDTQLRAWQQVPEEEPRGTLNSFLARVRPTHHFASDILHLITTLHRDLPQELRTVKAMTGNPQKDRCGFVAVNILLTTNNLKMLLVGAENPNVHLRCAIASELLDELGAVPVGFFNASSTGSLHHLAHIGHVLGSAIQAPLSAWSYLQVRNILLILADFLEKIEKSRAVTPSLGAKLRVQISRIDQCMQQTRQRNPESDLVPMGQSLLMGSPTNNSSGSLAHSNDQQLSPPPTTTLAPSNQIPTLPPSISRLNRLLGVGDQTDSSQQQQSMSTLIGGSTVAQGFGFDSTFEMPHSNEIQNPGSNLVFPSLSTSSLPTDFFDGWPILSGQNDGFDPLNPFVSIGSTRG</sequence>
<dbReference type="GeneID" id="19267481"/>
<dbReference type="InterPro" id="IPR007219">
    <property type="entry name" value="XnlR_reg_dom"/>
</dbReference>
<evidence type="ECO:0000313" key="4">
    <source>
        <dbReference type="EMBL" id="ETS84443.1"/>
    </source>
</evidence>
<feature type="domain" description="Xylanolytic transcriptional activator regulatory" evidence="3">
    <location>
        <begin position="125"/>
        <end position="327"/>
    </location>
</feature>
<dbReference type="GO" id="GO:0003677">
    <property type="term" value="F:DNA binding"/>
    <property type="evidence" value="ECO:0007669"/>
    <property type="project" value="InterPro"/>
</dbReference>
<dbReference type="EMBL" id="KI912110">
    <property type="protein sequence ID" value="ETS84443.1"/>
    <property type="molecule type" value="Genomic_DNA"/>
</dbReference>
<evidence type="ECO:0000313" key="5">
    <source>
        <dbReference type="Proteomes" id="UP000030651"/>
    </source>
</evidence>
<evidence type="ECO:0000256" key="1">
    <source>
        <dbReference type="ARBA" id="ARBA00023242"/>
    </source>
</evidence>
<feature type="compositionally biased region" description="Polar residues" evidence="2">
    <location>
        <begin position="552"/>
        <end position="569"/>
    </location>
</feature>
<dbReference type="GO" id="GO:0008270">
    <property type="term" value="F:zinc ion binding"/>
    <property type="evidence" value="ECO:0007669"/>
    <property type="project" value="InterPro"/>
</dbReference>
<keyword evidence="1" id="KW-0539">Nucleus</keyword>
<dbReference type="InParanoid" id="W3XEB4"/>
<dbReference type="OMA" id="MQKYSGL"/>
<feature type="compositionally biased region" description="Polar residues" evidence="2">
    <location>
        <begin position="51"/>
        <end position="61"/>
    </location>
</feature>
<dbReference type="RefSeq" id="XP_007829240.1">
    <property type="nucleotide sequence ID" value="XM_007831049.1"/>
</dbReference>
<feature type="region of interest" description="Disordered" evidence="2">
    <location>
        <begin position="530"/>
        <end position="589"/>
    </location>
</feature>
<dbReference type="PANTHER" id="PTHR46910">
    <property type="entry name" value="TRANSCRIPTION FACTOR PDR1"/>
    <property type="match status" value="1"/>
</dbReference>
<dbReference type="GO" id="GO:0006351">
    <property type="term" value="P:DNA-templated transcription"/>
    <property type="evidence" value="ECO:0007669"/>
    <property type="project" value="InterPro"/>
</dbReference>
<dbReference type="eggNOG" id="ENOG502QTPC">
    <property type="taxonomic scope" value="Eukaryota"/>
</dbReference>
<evidence type="ECO:0000259" key="3">
    <source>
        <dbReference type="Pfam" id="PF04082"/>
    </source>
</evidence>
<dbReference type="KEGG" id="pfy:PFICI_02468"/>
<evidence type="ECO:0000256" key="2">
    <source>
        <dbReference type="SAM" id="MobiDB-lite"/>
    </source>
</evidence>
<dbReference type="GO" id="GO:0003700">
    <property type="term" value="F:DNA-binding transcription factor activity"/>
    <property type="evidence" value="ECO:0007669"/>
    <property type="project" value="InterPro"/>
</dbReference>
<accession>W3XEB4</accession>
<dbReference type="InterPro" id="IPR050987">
    <property type="entry name" value="AtrR-like"/>
</dbReference>
<dbReference type="AlphaFoldDB" id="W3XEB4"/>
<protein>
    <recommendedName>
        <fullName evidence="3">Xylanolytic transcriptional activator regulatory domain-containing protein</fullName>
    </recommendedName>
</protein>
<organism evidence="4 5">
    <name type="scientific">Pestalotiopsis fici (strain W106-1 / CGMCC3.15140)</name>
    <dbReference type="NCBI Taxonomy" id="1229662"/>
    <lineage>
        <taxon>Eukaryota</taxon>
        <taxon>Fungi</taxon>
        <taxon>Dikarya</taxon>
        <taxon>Ascomycota</taxon>
        <taxon>Pezizomycotina</taxon>
        <taxon>Sordariomycetes</taxon>
        <taxon>Xylariomycetidae</taxon>
        <taxon>Amphisphaeriales</taxon>
        <taxon>Sporocadaceae</taxon>
        <taxon>Pestalotiopsis</taxon>
    </lineage>
</organism>
<keyword evidence="5" id="KW-1185">Reference proteome</keyword>
<proteinExistence type="predicted"/>
<feature type="region of interest" description="Disordered" evidence="2">
    <location>
        <begin position="1"/>
        <end position="84"/>
    </location>
</feature>